<evidence type="ECO:0000256" key="1">
    <source>
        <dbReference type="SAM" id="SignalP"/>
    </source>
</evidence>
<feature type="domain" description="DUF7592" evidence="4">
    <location>
        <begin position="142"/>
        <end position="226"/>
    </location>
</feature>
<dbReference type="KEGG" id="crq:GCK72_020865"/>
<name>A0A6A5GIC0_CAERE</name>
<dbReference type="EMBL" id="WUAV01000005">
    <property type="protein sequence ID" value="KAF1754305.1"/>
    <property type="molecule type" value="Genomic_DNA"/>
</dbReference>
<evidence type="ECO:0000313" key="6">
    <source>
        <dbReference type="Proteomes" id="UP000483820"/>
    </source>
</evidence>
<dbReference type="Pfam" id="PF24511">
    <property type="entry name" value="DUF7591"/>
    <property type="match status" value="1"/>
</dbReference>
<feature type="domain" description="CUB-like" evidence="2">
    <location>
        <begin position="18"/>
        <end position="133"/>
    </location>
</feature>
<comment type="caution">
    <text evidence="5">The sequence shown here is derived from an EMBL/GenBank/DDBJ whole genome shotgun (WGS) entry which is preliminary data.</text>
</comment>
<dbReference type="AlphaFoldDB" id="A0A6A5GIC0"/>
<protein>
    <submittedName>
        <fullName evidence="5">Uncharacterized protein</fullName>
    </submittedName>
</protein>
<dbReference type="CTD" id="9807961"/>
<sequence length="420" mass="46836">MILLLLISCFTTVIIADVPECTNGVRTFDPPQNRSVLLWYPTNFTNTTPIFPANYECEYQITVPQGWFVRITLSVYCKKDIEPVLITDQLQRTERVTNVDEQRYYFIAPGGKIKLTTNDERVQFGFSLYWQQYAATQPLQLNVSLSDTQPIVLERNGMKPALVKADTKVSATILSPVYNYLIQNLRTLIFFDGDSWNSTSLGTGLQLLQGNTQFVSSGSSMTVLPLESFYNDYGQIVLQDYEHTKDIASFQGLKCTLYSRCEDLKLDASGGPAAFQLYTHDILSVANVLTEIKGTGSLDVYIGGVTINKTNMISSYSAESQNLPQEFLGAFKTLVLTNGTAKLTMSAFSKTFKETVTFPRKGFIASTEYGSLSTCQDSHSVVTSLMIAKFRISIRDVDLSGYATLDINGYKNETLVFARS</sequence>
<dbReference type="InterPro" id="IPR056013">
    <property type="entry name" value="DUF7591"/>
</dbReference>
<feature type="domain" description="DUF7591" evidence="3">
    <location>
        <begin position="242"/>
        <end position="346"/>
    </location>
</feature>
<dbReference type="RefSeq" id="XP_053582763.1">
    <property type="nucleotide sequence ID" value="XM_053733850.1"/>
</dbReference>
<dbReference type="Pfam" id="PF02408">
    <property type="entry name" value="CUB_2"/>
    <property type="match status" value="1"/>
</dbReference>
<evidence type="ECO:0000259" key="3">
    <source>
        <dbReference type="Pfam" id="PF24511"/>
    </source>
</evidence>
<reference evidence="5 6" key="1">
    <citation type="submission" date="2019-12" db="EMBL/GenBank/DDBJ databases">
        <title>Chromosome-level assembly of the Caenorhabditis remanei genome.</title>
        <authorList>
            <person name="Teterina A.A."/>
            <person name="Willis J.H."/>
            <person name="Phillips P.C."/>
        </authorList>
    </citation>
    <scope>NUCLEOTIDE SEQUENCE [LARGE SCALE GENOMIC DNA]</scope>
    <source>
        <strain evidence="5 6">PX506</strain>
        <tissue evidence="5">Whole organism</tissue>
    </source>
</reference>
<accession>A0A6A5GIC0</accession>
<evidence type="ECO:0000259" key="2">
    <source>
        <dbReference type="Pfam" id="PF02408"/>
    </source>
</evidence>
<proteinExistence type="predicted"/>
<dbReference type="PANTHER" id="PTHR47407:SF2">
    <property type="entry name" value="CUB-LIKE DOMAIN-CONTAINING PROTEIN-RELATED"/>
    <property type="match status" value="1"/>
</dbReference>
<dbReference type="InterPro" id="IPR056014">
    <property type="entry name" value="DUF7592"/>
</dbReference>
<gene>
    <name evidence="5" type="ORF">GCK72_020865</name>
</gene>
<feature type="signal peptide" evidence="1">
    <location>
        <begin position="1"/>
        <end position="16"/>
    </location>
</feature>
<dbReference type="GeneID" id="9807961"/>
<evidence type="ECO:0000313" key="5">
    <source>
        <dbReference type="EMBL" id="KAF1754305.1"/>
    </source>
</evidence>
<evidence type="ECO:0000259" key="4">
    <source>
        <dbReference type="Pfam" id="PF24512"/>
    </source>
</evidence>
<dbReference type="Pfam" id="PF24512">
    <property type="entry name" value="DUF7592"/>
    <property type="match status" value="1"/>
</dbReference>
<dbReference type="Proteomes" id="UP000483820">
    <property type="component" value="Chromosome V"/>
</dbReference>
<dbReference type="InterPro" id="IPR003366">
    <property type="entry name" value="CUB-like_dom"/>
</dbReference>
<feature type="chain" id="PRO_5025332857" evidence="1">
    <location>
        <begin position="17"/>
        <end position="420"/>
    </location>
</feature>
<keyword evidence="1" id="KW-0732">Signal</keyword>
<dbReference type="PANTHER" id="PTHR47407">
    <property type="entry name" value="PROTEIN CBG15905-RELATED"/>
    <property type="match status" value="1"/>
</dbReference>
<organism evidence="5 6">
    <name type="scientific">Caenorhabditis remanei</name>
    <name type="common">Caenorhabditis vulgaris</name>
    <dbReference type="NCBI Taxonomy" id="31234"/>
    <lineage>
        <taxon>Eukaryota</taxon>
        <taxon>Metazoa</taxon>
        <taxon>Ecdysozoa</taxon>
        <taxon>Nematoda</taxon>
        <taxon>Chromadorea</taxon>
        <taxon>Rhabditida</taxon>
        <taxon>Rhabditina</taxon>
        <taxon>Rhabditomorpha</taxon>
        <taxon>Rhabditoidea</taxon>
        <taxon>Rhabditidae</taxon>
        <taxon>Peloderinae</taxon>
        <taxon>Caenorhabditis</taxon>
    </lineage>
</organism>